<dbReference type="InterPro" id="IPR013656">
    <property type="entry name" value="PAS_4"/>
</dbReference>
<feature type="coiled-coil region" evidence="6">
    <location>
        <begin position="273"/>
        <end position="311"/>
    </location>
</feature>
<evidence type="ECO:0000256" key="3">
    <source>
        <dbReference type="ARBA" id="ARBA00022553"/>
    </source>
</evidence>
<dbReference type="PRINTS" id="PR00344">
    <property type="entry name" value="BCTRLSENSOR"/>
</dbReference>
<proteinExistence type="predicted"/>
<dbReference type="AlphaFoldDB" id="A0A939EXT7"/>
<accession>A0A939EXT7</accession>
<dbReference type="Gene3D" id="3.30.450.20">
    <property type="entry name" value="PAS domain"/>
    <property type="match status" value="3"/>
</dbReference>
<dbReference type="InterPro" id="IPR035965">
    <property type="entry name" value="PAS-like_dom_sf"/>
</dbReference>
<keyword evidence="5" id="KW-0418">Kinase</keyword>
<evidence type="ECO:0000256" key="6">
    <source>
        <dbReference type="SAM" id="Coils"/>
    </source>
</evidence>
<dbReference type="CDD" id="cd00130">
    <property type="entry name" value="PAS"/>
    <property type="match status" value="1"/>
</dbReference>
<dbReference type="SMART" id="SM00388">
    <property type="entry name" value="HisKA"/>
    <property type="match status" value="1"/>
</dbReference>
<keyword evidence="4" id="KW-0808">Transferase</keyword>
<dbReference type="GO" id="GO:0000155">
    <property type="term" value="F:phosphorelay sensor kinase activity"/>
    <property type="evidence" value="ECO:0007669"/>
    <property type="project" value="InterPro"/>
</dbReference>
<dbReference type="Pfam" id="PF08448">
    <property type="entry name" value="PAS_4"/>
    <property type="match status" value="3"/>
</dbReference>
<keyword evidence="6" id="KW-0175">Coiled coil</keyword>
<sequence length="850" mass="95101">MPDFTAPTLPDDVAHPTGLLDTLLTMSLTAVAVLQPLYDEHAEEIRDFAWVRLNPAGQQMLGQPERPPATLLTLFPTAKEDGVFEVCRQAFKTGELKRYQTYYQADGLDGYFLLIAQRYADLLVVNFTDTNDRPRTDVEEALRQSQAREQAARAEAELRRGELQRVFEQAPTAIAVYRGPNYTIELANPTVARLWGRTQEQLIGKGLFEALPEVAGMGYEQLLDEVMATGNPHVAHAMEAQHDRNGQRETVYWDFVYVPTYAADGHIDGAMVVANEVTEQVRARQRLEQLNQELEARVQERTQALATQQALLGQILQQVPACIATLSGPNHQYTFFNEPYQRLSANRTVLGKTVAEVFPEVVEQGFIELLDGVYSSGEPFISRDMPAQLYDVATGQPELSYIDLIYQPLFNDAQQVHGILAFAIDVTEKVQSRRQAEMLQEAMLAATQRQVQEREALYQIFEQTPAAISLTSGPDHHYIYLNTACQTLFAGRELLGRTVAEALPEASSQGLLALIDQVYQTGETYFGTDQLLFFNGPDDTVGHSRYYDFTYQAYRENGNIVGICTFAFDVTEQFQVRAQVQQLNEELAAINEELLATNEELLDTNNQLQRTNRDLDTFVYAASHDLKSPIANIEGLLNALRDYLPTEVQEPMVPRLVGMMEGSIARFQQTVAHLTDVSRLQQGAEELSPEGLDIAQVLENVRLDLLPLIESTNADVRIAVEACSNIRFSTKNMRSVLFNLLSNALKYRTPDRPPQVHVRSHCSDTHLLLEVADNGLGLSEKQQSQLFIMFRRLHTHVEGSGVGLYLIKRMIENAGGSITVQSQLGVGSTFTVSLPRRPEALSARSSPLNQ</sequence>
<dbReference type="Proteomes" id="UP000664144">
    <property type="component" value="Unassembled WGS sequence"/>
</dbReference>
<dbReference type="SUPFAM" id="SSF55785">
    <property type="entry name" value="PYP-like sensor domain (PAS domain)"/>
    <property type="match status" value="3"/>
</dbReference>
<dbReference type="InterPro" id="IPR036890">
    <property type="entry name" value="HATPase_C_sf"/>
</dbReference>
<dbReference type="SUPFAM" id="SSF47384">
    <property type="entry name" value="Homodimeric domain of signal transducing histidine kinase"/>
    <property type="match status" value="1"/>
</dbReference>
<dbReference type="Pfam" id="PF00512">
    <property type="entry name" value="HisKA"/>
    <property type="match status" value="1"/>
</dbReference>
<dbReference type="PANTHER" id="PTHR43304">
    <property type="entry name" value="PHYTOCHROME-LIKE PROTEIN CPH1"/>
    <property type="match status" value="1"/>
</dbReference>
<dbReference type="RefSeq" id="WP_206984496.1">
    <property type="nucleotide sequence ID" value="NZ_JAFLQZ010000006.1"/>
</dbReference>
<evidence type="ECO:0000256" key="2">
    <source>
        <dbReference type="ARBA" id="ARBA00012438"/>
    </source>
</evidence>
<dbReference type="PROSITE" id="PS50109">
    <property type="entry name" value="HIS_KIN"/>
    <property type="match status" value="1"/>
</dbReference>
<dbReference type="NCBIfam" id="TIGR00229">
    <property type="entry name" value="sensory_box"/>
    <property type="match status" value="1"/>
</dbReference>
<feature type="domain" description="PAS" evidence="8">
    <location>
        <begin position="159"/>
        <end position="230"/>
    </location>
</feature>
<evidence type="ECO:0000256" key="5">
    <source>
        <dbReference type="ARBA" id="ARBA00022777"/>
    </source>
</evidence>
<feature type="domain" description="Histidine kinase" evidence="7">
    <location>
        <begin position="621"/>
        <end position="838"/>
    </location>
</feature>
<dbReference type="SUPFAM" id="SSF55874">
    <property type="entry name" value="ATPase domain of HSP90 chaperone/DNA topoisomerase II/histidine kinase"/>
    <property type="match status" value="1"/>
</dbReference>
<dbReference type="PROSITE" id="PS50112">
    <property type="entry name" value="PAS"/>
    <property type="match status" value="1"/>
</dbReference>
<dbReference type="SMART" id="SM00387">
    <property type="entry name" value="HATPase_c"/>
    <property type="match status" value="1"/>
</dbReference>
<reference evidence="9" key="1">
    <citation type="submission" date="2021-03" db="EMBL/GenBank/DDBJ databases">
        <authorList>
            <person name="Kim M.K."/>
        </authorList>
    </citation>
    <scope>NUCLEOTIDE SEQUENCE</scope>
    <source>
        <strain evidence="9">BT186</strain>
    </source>
</reference>
<name>A0A939EXT7_9BACT</name>
<keyword evidence="10" id="KW-1185">Reference proteome</keyword>
<dbReference type="PANTHER" id="PTHR43304:SF1">
    <property type="entry name" value="PAC DOMAIN-CONTAINING PROTEIN"/>
    <property type="match status" value="1"/>
</dbReference>
<comment type="caution">
    <text evidence="9">The sequence shown here is derived from an EMBL/GenBank/DDBJ whole genome shotgun (WGS) entry which is preliminary data.</text>
</comment>
<evidence type="ECO:0000256" key="1">
    <source>
        <dbReference type="ARBA" id="ARBA00000085"/>
    </source>
</evidence>
<dbReference type="InterPro" id="IPR000014">
    <property type="entry name" value="PAS"/>
</dbReference>
<dbReference type="InterPro" id="IPR003661">
    <property type="entry name" value="HisK_dim/P_dom"/>
</dbReference>
<evidence type="ECO:0000256" key="4">
    <source>
        <dbReference type="ARBA" id="ARBA00022679"/>
    </source>
</evidence>
<dbReference type="InterPro" id="IPR036097">
    <property type="entry name" value="HisK_dim/P_sf"/>
</dbReference>
<comment type="catalytic activity">
    <reaction evidence="1">
        <text>ATP + protein L-histidine = ADP + protein N-phospho-L-histidine.</text>
        <dbReference type="EC" id="2.7.13.3"/>
    </reaction>
</comment>
<dbReference type="CDD" id="cd00082">
    <property type="entry name" value="HisKA"/>
    <property type="match status" value="1"/>
</dbReference>
<evidence type="ECO:0000313" key="10">
    <source>
        <dbReference type="Proteomes" id="UP000664144"/>
    </source>
</evidence>
<gene>
    <name evidence="9" type="ORF">J0X19_11465</name>
</gene>
<evidence type="ECO:0000259" key="8">
    <source>
        <dbReference type="PROSITE" id="PS50112"/>
    </source>
</evidence>
<evidence type="ECO:0000259" key="7">
    <source>
        <dbReference type="PROSITE" id="PS50109"/>
    </source>
</evidence>
<dbReference type="InterPro" id="IPR003594">
    <property type="entry name" value="HATPase_dom"/>
</dbReference>
<dbReference type="InterPro" id="IPR052162">
    <property type="entry name" value="Sensor_kinase/Photoreceptor"/>
</dbReference>
<feature type="coiled-coil region" evidence="6">
    <location>
        <begin position="135"/>
        <end position="164"/>
    </location>
</feature>
<dbReference type="Pfam" id="PF02518">
    <property type="entry name" value="HATPase_c"/>
    <property type="match status" value="1"/>
</dbReference>
<dbReference type="InterPro" id="IPR005467">
    <property type="entry name" value="His_kinase_dom"/>
</dbReference>
<feature type="coiled-coil region" evidence="6">
    <location>
        <begin position="573"/>
        <end position="614"/>
    </location>
</feature>
<organism evidence="9 10">
    <name type="scientific">Hymenobacter telluris</name>
    <dbReference type="NCBI Taxonomy" id="2816474"/>
    <lineage>
        <taxon>Bacteria</taxon>
        <taxon>Pseudomonadati</taxon>
        <taxon>Bacteroidota</taxon>
        <taxon>Cytophagia</taxon>
        <taxon>Cytophagales</taxon>
        <taxon>Hymenobacteraceae</taxon>
        <taxon>Hymenobacter</taxon>
    </lineage>
</organism>
<dbReference type="Gene3D" id="3.30.565.10">
    <property type="entry name" value="Histidine kinase-like ATPase, C-terminal domain"/>
    <property type="match status" value="1"/>
</dbReference>
<dbReference type="Gene3D" id="1.10.287.130">
    <property type="match status" value="1"/>
</dbReference>
<dbReference type="SMART" id="SM00091">
    <property type="entry name" value="PAS"/>
    <property type="match status" value="3"/>
</dbReference>
<dbReference type="EMBL" id="JAFLQZ010000006">
    <property type="protein sequence ID" value="MBO0358565.1"/>
    <property type="molecule type" value="Genomic_DNA"/>
</dbReference>
<protein>
    <recommendedName>
        <fullName evidence="2">histidine kinase</fullName>
        <ecNumber evidence="2">2.7.13.3</ecNumber>
    </recommendedName>
</protein>
<dbReference type="EC" id="2.7.13.3" evidence="2"/>
<keyword evidence="3" id="KW-0597">Phosphoprotein</keyword>
<evidence type="ECO:0000313" key="9">
    <source>
        <dbReference type="EMBL" id="MBO0358565.1"/>
    </source>
</evidence>
<dbReference type="InterPro" id="IPR004358">
    <property type="entry name" value="Sig_transdc_His_kin-like_C"/>
</dbReference>